<comment type="caution">
    <text evidence="1">The sequence shown here is derived from an EMBL/GenBank/DDBJ whole genome shotgun (WGS) entry which is preliminary data.</text>
</comment>
<dbReference type="Proteomes" id="UP000734854">
    <property type="component" value="Unassembled WGS sequence"/>
</dbReference>
<dbReference type="AlphaFoldDB" id="A0A8J5KFH4"/>
<keyword evidence="2" id="KW-1185">Reference proteome</keyword>
<name>A0A8J5KFH4_ZINOF</name>
<protein>
    <submittedName>
        <fullName evidence="1">Uncharacterized protein</fullName>
    </submittedName>
</protein>
<evidence type="ECO:0000313" key="2">
    <source>
        <dbReference type="Proteomes" id="UP000734854"/>
    </source>
</evidence>
<gene>
    <name evidence="1" type="ORF">ZIOFF_062605</name>
</gene>
<evidence type="ECO:0000313" key="1">
    <source>
        <dbReference type="EMBL" id="KAG6479144.1"/>
    </source>
</evidence>
<sequence>MGRKLRSIQIWIELCVLGMRRGLRVFPWDESLEASSESNPTLLLVEPLALLEVEPNQEFRSLICEGANVLPSKFMEDAFRDGYGCGERLI</sequence>
<dbReference type="EMBL" id="JACMSC010000017">
    <property type="protein sequence ID" value="KAG6479144.1"/>
    <property type="molecule type" value="Genomic_DNA"/>
</dbReference>
<organism evidence="1 2">
    <name type="scientific">Zingiber officinale</name>
    <name type="common">Ginger</name>
    <name type="synonym">Amomum zingiber</name>
    <dbReference type="NCBI Taxonomy" id="94328"/>
    <lineage>
        <taxon>Eukaryota</taxon>
        <taxon>Viridiplantae</taxon>
        <taxon>Streptophyta</taxon>
        <taxon>Embryophyta</taxon>
        <taxon>Tracheophyta</taxon>
        <taxon>Spermatophyta</taxon>
        <taxon>Magnoliopsida</taxon>
        <taxon>Liliopsida</taxon>
        <taxon>Zingiberales</taxon>
        <taxon>Zingiberaceae</taxon>
        <taxon>Zingiber</taxon>
    </lineage>
</organism>
<proteinExistence type="predicted"/>
<accession>A0A8J5KFH4</accession>
<reference evidence="1 2" key="1">
    <citation type="submission" date="2020-08" db="EMBL/GenBank/DDBJ databases">
        <title>Plant Genome Project.</title>
        <authorList>
            <person name="Zhang R.-G."/>
        </authorList>
    </citation>
    <scope>NUCLEOTIDE SEQUENCE [LARGE SCALE GENOMIC DNA]</scope>
    <source>
        <tissue evidence="1">Rhizome</tissue>
    </source>
</reference>